<accession>A0ABY1IHD1</accession>
<dbReference type="RefSeq" id="WP_060604078.1">
    <property type="nucleotide sequence ID" value="NZ_FQZC01000002.1"/>
</dbReference>
<gene>
    <name evidence="1" type="ORF">SAMN02745911_1910</name>
</gene>
<sequence>MSKQENPELAGLVQRVQGSLDAFREAASDIYNRRSSNDEPLPVHVTVQSRVTLTEPDEETMRIRPYCYAHHYVGGHFMDGTPYYVVETVCIEVQGMAET</sequence>
<protein>
    <submittedName>
        <fullName evidence="1">Uncharacterized protein</fullName>
    </submittedName>
</protein>
<evidence type="ECO:0000313" key="1">
    <source>
        <dbReference type="EMBL" id="SHJ17568.1"/>
    </source>
</evidence>
<evidence type="ECO:0000313" key="2">
    <source>
        <dbReference type="Proteomes" id="UP000184290"/>
    </source>
</evidence>
<dbReference type="EMBL" id="FQZC01000002">
    <property type="protein sequence ID" value="SHJ17568.1"/>
    <property type="molecule type" value="Genomic_DNA"/>
</dbReference>
<comment type="caution">
    <text evidence="1">The sequence shown here is derived from an EMBL/GenBank/DDBJ whole genome shotgun (WGS) entry which is preliminary data.</text>
</comment>
<organism evidence="1 2">
    <name type="scientific">Aureimonas altamirensis DSM 21988</name>
    <dbReference type="NCBI Taxonomy" id="1121026"/>
    <lineage>
        <taxon>Bacteria</taxon>
        <taxon>Pseudomonadati</taxon>
        <taxon>Pseudomonadota</taxon>
        <taxon>Alphaproteobacteria</taxon>
        <taxon>Hyphomicrobiales</taxon>
        <taxon>Aurantimonadaceae</taxon>
        <taxon>Aureimonas</taxon>
    </lineage>
</organism>
<proteinExistence type="predicted"/>
<name>A0ABY1IHD1_9HYPH</name>
<dbReference type="Proteomes" id="UP000184290">
    <property type="component" value="Unassembled WGS sequence"/>
</dbReference>
<keyword evidence="2" id="KW-1185">Reference proteome</keyword>
<reference evidence="1 2" key="1">
    <citation type="submission" date="2016-11" db="EMBL/GenBank/DDBJ databases">
        <authorList>
            <person name="Varghese N."/>
            <person name="Submissions S."/>
        </authorList>
    </citation>
    <scope>NUCLEOTIDE SEQUENCE [LARGE SCALE GENOMIC DNA]</scope>
    <source>
        <strain evidence="1 2">DSM 21988</strain>
    </source>
</reference>